<gene>
    <name evidence="1" type="ORF">MNBD_GAMMA16-241</name>
</gene>
<sequence>MALRKNKLTLYINTSHPTCLNIEETLSIWMASIDDWDKQHTVSLAQDLKVLVTVVSVKPMRVSPAELGFTQFNY</sequence>
<protein>
    <submittedName>
        <fullName evidence="1">Uncharacterized protein</fullName>
    </submittedName>
</protein>
<evidence type="ECO:0000313" key="1">
    <source>
        <dbReference type="EMBL" id="VAW87778.1"/>
    </source>
</evidence>
<accession>A0A3B0Z3H2</accession>
<dbReference type="EMBL" id="UOFO01000131">
    <property type="protein sequence ID" value="VAW87778.1"/>
    <property type="molecule type" value="Genomic_DNA"/>
</dbReference>
<name>A0A3B0Z3H2_9ZZZZ</name>
<organism evidence="1">
    <name type="scientific">hydrothermal vent metagenome</name>
    <dbReference type="NCBI Taxonomy" id="652676"/>
    <lineage>
        <taxon>unclassified sequences</taxon>
        <taxon>metagenomes</taxon>
        <taxon>ecological metagenomes</taxon>
    </lineage>
</organism>
<dbReference type="AlphaFoldDB" id="A0A3B0Z3H2"/>
<reference evidence="1" key="1">
    <citation type="submission" date="2018-06" db="EMBL/GenBank/DDBJ databases">
        <authorList>
            <person name="Zhirakovskaya E."/>
        </authorList>
    </citation>
    <scope>NUCLEOTIDE SEQUENCE</scope>
</reference>
<proteinExistence type="predicted"/>